<evidence type="ECO:0000256" key="1">
    <source>
        <dbReference type="ARBA" id="ARBA00023163"/>
    </source>
</evidence>
<reference evidence="3 4" key="1">
    <citation type="submission" date="2016-11" db="EMBL/GenBank/DDBJ databases">
        <authorList>
            <person name="Jaros S."/>
            <person name="Januszkiewicz K."/>
            <person name="Wedrychowicz H."/>
        </authorList>
    </citation>
    <scope>NUCLEOTIDE SEQUENCE [LARGE SCALE GENOMIC DNA]</scope>
    <source>
        <strain evidence="3 4">KHT3</strain>
    </source>
</reference>
<accession>A0A1M6RBW8</accession>
<dbReference type="OrthoDB" id="1491263at2"/>
<dbReference type="InterPro" id="IPR008991">
    <property type="entry name" value="Translation_prot_SH3-like_sf"/>
</dbReference>
<dbReference type="InterPro" id="IPR006645">
    <property type="entry name" value="NGN-like_dom"/>
</dbReference>
<dbReference type="Gene3D" id="3.30.70.940">
    <property type="entry name" value="NusG, N-terminal domain"/>
    <property type="match status" value="1"/>
</dbReference>
<dbReference type="InterPro" id="IPR036735">
    <property type="entry name" value="NGN_dom_sf"/>
</dbReference>
<dbReference type="SUPFAM" id="SSF50104">
    <property type="entry name" value="Translation proteins SH3-like domain"/>
    <property type="match status" value="1"/>
</dbReference>
<dbReference type="Pfam" id="PF02357">
    <property type="entry name" value="NusG"/>
    <property type="match status" value="1"/>
</dbReference>
<dbReference type="SUPFAM" id="SSF82679">
    <property type="entry name" value="N-utilization substance G protein NusG, N-terminal domain"/>
    <property type="match status" value="1"/>
</dbReference>
<name>A0A1M6RBW8_XYLRU</name>
<dbReference type="Proteomes" id="UP000184130">
    <property type="component" value="Unassembled WGS sequence"/>
</dbReference>
<sequence length="302" mass="35102">MVEENEIKWYAIGCTSPMKELRVRDDIRQYGLEAFVPLRYIIKTIKHQEQRALVPAVPGLMFAKGTEEELKEYVDHAPYRVYMRKSTFSNKEDYLTVPNKAMENFIAATEDHEAHITYFKPEEIKLQIGDQIRVKGGIYDGKEGIIMRIKGKRNKHLVVQIPGMLVAAIEMDPELVELKVNSEKRIVNSEKPSKDLEGDKKLLYNYAHRILFEITDQYKENSEYYLLLSELKRAKARLATFKGFTAATEAELALPMYMAAVILEEDIEPSKERLMKAIKRLKDSSKLKLRCQEMLERLNIEH</sequence>
<keyword evidence="1" id="KW-0804">Transcription</keyword>
<evidence type="ECO:0000313" key="3">
    <source>
        <dbReference type="EMBL" id="SHK29951.1"/>
    </source>
</evidence>
<dbReference type="NCBIfam" id="NF033644">
    <property type="entry name" value="antiterm_UpxY"/>
    <property type="match status" value="1"/>
</dbReference>
<dbReference type="EMBL" id="FRBD01000001">
    <property type="protein sequence ID" value="SHK29951.1"/>
    <property type="molecule type" value="Genomic_DNA"/>
</dbReference>
<organism evidence="3 4">
    <name type="scientific">Xylanibacter ruminicola</name>
    <name type="common">Prevotella ruminicola</name>
    <dbReference type="NCBI Taxonomy" id="839"/>
    <lineage>
        <taxon>Bacteria</taxon>
        <taxon>Pseudomonadati</taxon>
        <taxon>Bacteroidota</taxon>
        <taxon>Bacteroidia</taxon>
        <taxon>Bacteroidales</taxon>
        <taxon>Prevotellaceae</taxon>
        <taxon>Xylanibacter</taxon>
    </lineage>
</organism>
<dbReference type="RefSeq" id="WP_073203886.1">
    <property type="nucleotide sequence ID" value="NZ_FRBD01000001.1"/>
</dbReference>
<evidence type="ECO:0000259" key="2">
    <source>
        <dbReference type="Pfam" id="PF02357"/>
    </source>
</evidence>
<dbReference type="AlphaFoldDB" id="A0A1M6RBW8"/>
<dbReference type="CDD" id="cd09895">
    <property type="entry name" value="NGN_SP_UpxY"/>
    <property type="match status" value="1"/>
</dbReference>
<dbReference type="GO" id="GO:0006354">
    <property type="term" value="P:DNA-templated transcription elongation"/>
    <property type="evidence" value="ECO:0007669"/>
    <property type="project" value="InterPro"/>
</dbReference>
<dbReference type="CDD" id="cd00380">
    <property type="entry name" value="KOW"/>
    <property type="match status" value="1"/>
</dbReference>
<proteinExistence type="predicted"/>
<gene>
    <name evidence="3" type="ORF">SAMN05216463_101185</name>
</gene>
<protein>
    <submittedName>
        <fullName evidence="3">Transcription termination factor nusG</fullName>
    </submittedName>
</protein>
<evidence type="ECO:0000313" key="4">
    <source>
        <dbReference type="Proteomes" id="UP000184130"/>
    </source>
</evidence>
<feature type="domain" description="NusG-like N-terminal" evidence="2">
    <location>
        <begin position="8"/>
        <end position="68"/>
    </location>
</feature>